<reference evidence="5" key="1">
    <citation type="journal article" date="2019" name="Int. J. Syst. Evol. Microbiol.">
        <title>The Global Catalogue of Microorganisms (GCM) 10K type strain sequencing project: providing services to taxonomists for standard genome sequencing and annotation.</title>
        <authorList>
            <consortium name="The Broad Institute Genomics Platform"/>
            <consortium name="The Broad Institute Genome Sequencing Center for Infectious Disease"/>
            <person name="Wu L."/>
            <person name="Ma J."/>
        </authorList>
    </citation>
    <scope>NUCLEOTIDE SEQUENCE [LARGE SCALE GENOMIC DNA]</scope>
    <source>
        <strain evidence="5">JCM 19173</strain>
    </source>
</reference>
<dbReference type="PROSITE" id="PS51318">
    <property type="entry name" value="TAT"/>
    <property type="match status" value="1"/>
</dbReference>
<feature type="domain" description="Amine oxidase" evidence="3">
    <location>
        <begin position="86"/>
        <end position="435"/>
    </location>
</feature>
<gene>
    <name evidence="4" type="ORF">GCM10010844_37710</name>
</gene>
<protein>
    <recommendedName>
        <fullName evidence="3">Amine oxidase domain-containing protein</fullName>
    </recommendedName>
</protein>
<feature type="compositionally biased region" description="Basic residues" evidence="2">
    <location>
        <begin position="548"/>
        <end position="557"/>
    </location>
</feature>
<proteinExistence type="inferred from homology"/>
<dbReference type="InterPro" id="IPR002937">
    <property type="entry name" value="Amino_oxidase"/>
</dbReference>
<dbReference type="PANTHER" id="PTHR43563:SF1">
    <property type="entry name" value="AMINE OXIDASE [FLAVIN-CONTAINING] B"/>
    <property type="match status" value="1"/>
</dbReference>
<keyword evidence="5" id="KW-1185">Reference proteome</keyword>
<evidence type="ECO:0000313" key="4">
    <source>
        <dbReference type="EMBL" id="GGL15350.1"/>
    </source>
</evidence>
<feature type="region of interest" description="Disordered" evidence="2">
    <location>
        <begin position="471"/>
        <end position="506"/>
    </location>
</feature>
<dbReference type="InterPro" id="IPR006311">
    <property type="entry name" value="TAT_signal"/>
</dbReference>
<dbReference type="SUPFAM" id="SSF54373">
    <property type="entry name" value="FAD-linked reductases, C-terminal domain"/>
    <property type="match status" value="1"/>
</dbReference>
<evidence type="ECO:0000256" key="1">
    <source>
        <dbReference type="ARBA" id="ARBA00005995"/>
    </source>
</evidence>
<dbReference type="Pfam" id="PF01593">
    <property type="entry name" value="Amino_oxidase"/>
    <property type="match status" value="1"/>
</dbReference>
<evidence type="ECO:0000313" key="5">
    <source>
        <dbReference type="Proteomes" id="UP000604341"/>
    </source>
</evidence>
<dbReference type="SUPFAM" id="SSF51905">
    <property type="entry name" value="FAD/NAD(P)-binding domain"/>
    <property type="match status" value="1"/>
</dbReference>
<name>A0ABQ2FPX2_9DEIO</name>
<feature type="region of interest" description="Disordered" evidence="2">
    <location>
        <begin position="518"/>
        <end position="557"/>
    </location>
</feature>
<dbReference type="Gene3D" id="3.50.50.60">
    <property type="entry name" value="FAD/NAD(P)-binding domain"/>
    <property type="match status" value="1"/>
</dbReference>
<feature type="compositionally biased region" description="Polar residues" evidence="2">
    <location>
        <begin position="494"/>
        <end position="505"/>
    </location>
</feature>
<comment type="caution">
    <text evidence="4">The sequence shown here is derived from an EMBL/GenBank/DDBJ whole genome shotgun (WGS) entry which is preliminary data.</text>
</comment>
<dbReference type="InterPro" id="IPR050703">
    <property type="entry name" value="Flavin_MAO"/>
</dbReference>
<organism evidence="4 5">
    <name type="scientific">Deinococcus radiotolerans</name>
    <dbReference type="NCBI Taxonomy" id="1309407"/>
    <lineage>
        <taxon>Bacteria</taxon>
        <taxon>Thermotogati</taxon>
        <taxon>Deinococcota</taxon>
        <taxon>Deinococci</taxon>
        <taxon>Deinococcales</taxon>
        <taxon>Deinococcaceae</taxon>
        <taxon>Deinococcus</taxon>
    </lineage>
</organism>
<accession>A0ABQ2FPX2</accession>
<dbReference type="InterPro" id="IPR036188">
    <property type="entry name" value="FAD/NAD-bd_sf"/>
</dbReference>
<evidence type="ECO:0000256" key="2">
    <source>
        <dbReference type="SAM" id="MobiDB-lite"/>
    </source>
</evidence>
<dbReference type="Proteomes" id="UP000604341">
    <property type="component" value="Unassembled WGS sequence"/>
</dbReference>
<sequence>MTRTPLLHSLLGALSLARHAERQGLGTGDVLEERERAVTRRAVLRASAAAAGLTLTACARPLSPGPAAHLGALGGAEEVAVIGGGIAGLVAAYRLTQAGVPCRVFEASGRAGGRMHTLRGQFARPVELGGELIDSGHKRLRRLAAELRLNLLDLTQTDVGLTAQWFDFGGQRYSEAQAVDAFRPLARQIDRDLASLGAETITYRNPDTGRRLDALSVRAYLESIGAGGWLLSLLDVAYTIEYGLDATEQSSLNFLYLVGNRPGQFELFGYSDERYSIEGGNDQVPRLLAQRLRDRVQYGSRLDAVTLRSDGRYALTLNEGGTLRRVTAPRVVFALPFTTLRNVNLSGVPLPAVKRRAIQDLGYGTNAKLIAGFTRRLWRDTYGSCGEVYTDRGWQNTWESSRAASAPGGCLTNYLGARRAFRWARAPRRPRRTAGWAAWRGCGRDCWPPGPPRRRCGPTGRATRSCWRRTHATGWGSGRPSRARRPRRPGACTSAGSTPASTTRGTWKAVWRAPSGSLARCWRPRPATRPGPPGWPERRDRGGPVWRRAARGRMRRP</sequence>
<dbReference type="PANTHER" id="PTHR43563">
    <property type="entry name" value="AMINE OXIDASE"/>
    <property type="match status" value="1"/>
</dbReference>
<evidence type="ECO:0000259" key="3">
    <source>
        <dbReference type="Pfam" id="PF01593"/>
    </source>
</evidence>
<dbReference type="Gene3D" id="1.10.405.10">
    <property type="entry name" value="Guanine Nucleotide Dissociation Inhibitor, domain 1"/>
    <property type="match status" value="1"/>
</dbReference>
<dbReference type="Gene3D" id="3.90.660.10">
    <property type="match status" value="1"/>
</dbReference>
<dbReference type="EMBL" id="BMPE01000020">
    <property type="protein sequence ID" value="GGL15350.1"/>
    <property type="molecule type" value="Genomic_DNA"/>
</dbReference>
<comment type="similarity">
    <text evidence="1">Belongs to the flavin monoamine oxidase family.</text>
</comment>